<gene>
    <name evidence="3" type="ORF">APLA_LOCUS15794</name>
</gene>
<keyword evidence="4" id="KW-1185">Reference proteome</keyword>
<keyword evidence="2" id="KW-0812">Transmembrane</keyword>
<dbReference type="AlphaFoldDB" id="A0A8S1BJ29"/>
<dbReference type="EMBL" id="CADEBC010000590">
    <property type="protein sequence ID" value="CAB3257113.1"/>
    <property type="molecule type" value="Genomic_DNA"/>
</dbReference>
<feature type="region of interest" description="Disordered" evidence="1">
    <location>
        <begin position="73"/>
        <end position="231"/>
    </location>
</feature>
<organism evidence="3 4">
    <name type="scientific">Arctia plantaginis</name>
    <name type="common">Wood tiger moth</name>
    <name type="synonym">Phalaena plantaginis</name>
    <dbReference type="NCBI Taxonomy" id="874455"/>
    <lineage>
        <taxon>Eukaryota</taxon>
        <taxon>Metazoa</taxon>
        <taxon>Ecdysozoa</taxon>
        <taxon>Arthropoda</taxon>
        <taxon>Hexapoda</taxon>
        <taxon>Insecta</taxon>
        <taxon>Pterygota</taxon>
        <taxon>Neoptera</taxon>
        <taxon>Endopterygota</taxon>
        <taxon>Lepidoptera</taxon>
        <taxon>Glossata</taxon>
        <taxon>Ditrysia</taxon>
        <taxon>Noctuoidea</taxon>
        <taxon>Erebidae</taxon>
        <taxon>Arctiinae</taxon>
        <taxon>Arctia</taxon>
    </lineage>
</organism>
<feature type="compositionally biased region" description="Low complexity" evidence="1">
    <location>
        <begin position="97"/>
        <end position="108"/>
    </location>
</feature>
<evidence type="ECO:0000313" key="3">
    <source>
        <dbReference type="EMBL" id="CAB3257113.1"/>
    </source>
</evidence>
<comment type="caution">
    <text evidence="3">The sequence shown here is derived from an EMBL/GenBank/DDBJ whole genome shotgun (WGS) entry which is preliminary data.</text>
</comment>
<evidence type="ECO:0000313" key="4">
    <source>
        <dbReference type="Proteomes" id="UP000494106"/>
    </source>
</evidence>
<dbReference type="Proteomes" id="UP000494106">
    <property type="component" value="Unassembled WGS sequence"/>
</dbReference>
<feature type="transmembrane region" description="Helical" evidence="2">
    <location>
        <begin position="44"/>
        <end position="62"/>
    </location>
</feature>
<feature type="compositionally biased region" description="Low complexity" evidence="1">
    <location>
        <begin position="131"/>
        <end position="145"/>
    </location>
</feature>
<accession>A0A8S1BJ29</accession>
<name>A0A8S1BJ29_ARCPL</name>
<sequence length="231" mass="24217">MYEQLTKFEQVLASISVHLYITGKLEIFWTIATLGCGTTVVLNMKAYLFLTLVIFACGWVNVAQGAKLPRCKLSKPKPPVSVEEVPAPLPPSGGGSSDESSSAESESSQIVREVPSEESPNIENDSHINEGSSDVPSSTDSGSSPIVRELPSEESLDTESAAPIGEGSSDESSTTDSGSSPIVRELPSEESLDTESAAPIGEVPSEESLDTESAAPIGEDIAVNFPDVTSV</sequence>
<evidence type="ECO:0000256" key="2">
    <source>
        <dbReference type="SAM" id="Phobius"/>
    </source>
</evidence>
<evidence type="ECO:0000256" key="1">
    <source>
        <dbReference type="SAM" id="MobiDB-lite"/>
    </source>
</evidence>
<feature type="transmembrane region" description="Helical" evidence="2">
    <location>
        <begin position="12"/>
        <end position="32"/>
    </location>
</feature>
<proteinExistence type="predicted"/>
<reference evidence="3 4" key="1">
    <citation type="submission" date="2020-04" db="EMBL/GenBank/DDBJ databases">
        <authorList>
            <person name="Wallbank WR R."/>
            <person name="Pardo Diaz C."/>
            <person name="Kozak K."/>
            <person name="Martin S."/>
            <person name="Jiggins C."/>
            <person name="Moest M."/>
            <person name="Warren A I."/>
            <person name="Byers J.R.P. K."/>
            <person name="Montejo-Kovacevich G."/>
            <person name="Yen C E."/>
        </authorList>
    </citation>
    <scope>NUCLEOTIDE SEQUENCE [LARGE SCALE GENOMIC DNA]</scope>
</reference>
<keyword evidence="2" id="KW-1133">Transmembrane helix</keyword>
<keyword evidence="2" id="KW-0472">Membrane</keyword>
<protein>
    <submittedName>
        <fullName evidence="3">Uncharacterized protein</fullName>
    </submittedName>
</protein>
<feature type="compositionally biased region" description="Low complexity" evidence="1">
    <location>
        <begin position="166"/>
        <end position="180"/>
    </location>
</feature>